<dbReference type="InterPro" id="IPR001753">
    <property type="entry name" value="Enoyl-CoA_hydra/iso"/>
</dbReference>
<reference evidence="4 5" key="1">
    <citation type="submission" date="2016-10" db="EMBL/GenBank/DDBJ databases">
        <authorList>
            <person name="de Groot N.N."/>
        </authorList>
    </citation>
    <scope>NUCLEOTIDE SEQUENCE [LARGE SCALE GENOMIC DNA]</scope>
    <source>
        <strain evidence="4 5">DSM 23995</strain>
    </source>
</reference>
<dbReference type="Proteomes" id="UP000199516">
    <property type="component" value="Unassembled WGS sequence"/>
</dbReference>
<dbReference type="InterPro" id="IPR029045">
    <property type="entry name" value="ClpP/crotonase-like_dom_sf"/>
</dbReference>
<dbReference type="PROSITE" id="PS00166">
    <property type="entry name" value="ENOYL_COA_HYDRATASE"/>
    <property type="match status" value="1"/>
</dbReference>
<organism evidence="4 5">
    <name type="scientific">Alteribacillus iranensis</name>
    <dbReference type="NCBI Taxonomy" id="930128"/>
    <lineage>
        <taxon>Bacteria</taxon>
        <taxon>Bacillati</taxon>
        <taxon>Bacillota</taxon>
        <taxon>Bacilli</taxon>
        <taxon>Bacillales</taxon>
        <taxon>Bacillaceae</taxon>
        <taxon>Alteribacillus</taxon>
    </lineage>
</organism>
<sequence length="264" mass="29227">MRVSISRVEQNGKITLQESGGIAIVTIHRPEYKNAMTANMWKELAQIGKRIPKNQKTRVVILRGAEGLFTAGSDIKEFNRITIDEANEAFGYMEEAISAFEQIELPTIGVISGPAMGAGFELALACDLRVGTPHTKMGMPIGRLGITLSKPFVKRIVDLIGPSKMKDLVYTGRILTPEECEDWGLVNYLLTEEDNPDSFAVSLANKIKEQSPASLFAVKESAAFANPRFDIPLKSKFEKSAHPIDFPEGVRAFVEKRKPNFKSR</sequence>
<keyword evidence="5" id="KW-1185">Reference proteome</keyword>
<dbReference type="CDD" id="cd06558">
    <property type="entry name" value="crotonase-like"/>
    <property type="match status" value="1"/>
</dbReference>
<dbReference type="RefSeq" id="WP_091661430.1">
    <property type="nucleotide sequence ID" value="NZ_FONT01000004.1"/>
</dbReference>
<comment type="similarity">
    <text evidence="1 3">Belongs to the enoyl-CoA hydratase/isomerase family.</text>
</comment>
<dbReference type="InterPro" id="IPR018376">
    <property type="entry name" value="Enoyl-CoA_hyd/isom_CS"/>
</dbReference>
<dbReference type="GO" id="GO:0016829">
    <property type="term" value="F:lyase activity"/>
    <property type="evidence" value="ECO:0007669"/>
    <property type="project" value="UniProtKB-KW"/>
</dbReference>
<dbReference type="PANTHER" id="PTHR11941:SF54">
    <property type="entry name" value="ENOYL-COA HYDRATASE, MITOCHONDRIAL"/>
    <property type="match status" value="1"/>
</dbReference>
<accession>A0A1I2DMM7</accession>
<gene>
    <name evidence="4" type="ORF">SAMN05192532_104178</name>
</gene>
<evidence type="ECO:0000256" key="2">
    <source>
        <dbReference type="ARBA" id="ARBA00023239"/>
    </source>
</evidence>
<dbReference type="Gene3D" id="3.90.226.10">
    <property type="entry name" value="2-enoyl-CoA Hydratase, Chain A, domain 1"/>
    <property type="match status" value="1"/>
</dbReference>
<dbReference type="GO" id="GO:0006635">
    <property type="term" value="P:fatty acid beta-oxidation"/>
    <property type="evidence" value="ECO:0007669"/>
    <property type="project" value="TreeGrafter"/>
</dbReference>
<evidence type="ECO:0000313" key="4">
    <source>
        <dbReference type="EMBL" id="SFE81825.1"/>
    </source>
</evidence>
<evidence type="ECO:0000313" key="5">
    <source>
        <dbReference type="Proteomes" id="UP000199516"/>
    </source>
</evidence>
<dbReference type="STRING" id="930128.SAMN05192532_104178"/>
<evidence type="ECO:0000256" key="1">
    <source>
        <dbReference type="ARBA" id="ARBA00005254"/>
    </source>
</evidence>
<dbReference type="EMBL" id="FONT01000004">
    <property type="protein sequence ID" value="SFE81825.1"/>
    <property type="molecule type" value="Genomic_DNA"/>
</dbReference>
<protein>
    <submittedName>
        <fullName evidence="4">Enoyl-CoA hydratase/carnithine racemase</fullName>
    </submittedName>
</protein>
<dbReference type="InterPro" id="IPR014748">
    <property type="entry name" value="Enoyl-CoA_hydra_C"/>
</dbReference>
<keyword evidence="2" id="KW-0456">Lyase</keyword>
<dbReference type="SUPFAM" id="SSF52096">
    <property type="entry name" value="ClpP/crotonase"/>
    <property type="match status" value="1"/>
</dbReference>
<dbReference type="AlphaFoldDB" id="A0A1I2DMM7"/>
<dbReference type="OrthoDB" id="9775794at2"/>
<name>A0A1I2DMM7_9BACI</name>
<dbReference type="PANTHER" id="PTHR11941">
    <property type="entry name" value="ENOYL-COA HYDRATASE-RELATED"/>
    <property type="match status" value="1"/>
</dbReference>
<proteinExistence type="inferred from homology"/>
<dbReference type="Pfam" id="PF00378">
    <property type="entry name" value="ECH_1"/>
    <property type="match status" value="1"/>
</dbReference>
<dbReference type="Gene3D" id="1.10.12.10">
    <property type="entry name" value="Lyase 2-enoyl-coa Hydratase, Chain A, domain 2"/>
    <property type="match status" value="1"/>
</dbReference>
<evidence type="ECO:0000256" key="3">
    <source>
        <dbReference type="RuleBase" id="RU003707"/>
    </source>
</evidence>